<reference evidence="3" key="1">
    <citation type="submission" date="2016-05" db="EMBL/GenBank/DDBJ databases">
        <authorList>
            <person name="Sharaf H."/>
        </authorList>
    </citation>
    <scope>NUCLEOTIDE SEQUENCE [LARGE SCALE GENOMIC DNA]</scope>
    <source>
        <strain evidence="3">H</strain>
    </source>
</reference>
<accession>A0A1A7VFY3</accession>
<dbReference type="Proteomes" id="UP000182128">
    <property type="component" value="Unassembled WGS sequence"/>
</dbReference>
<evidence type="ECO:0000313" key="3">
    <source>
        <dbReference type="Proteomes" id="UP000182128"/>
    </source>
</evidence>
<gene>
    <name evidence="2" type="ORF">PKNA1_C2_1432600</name>
</gene>
<name>A0A1A7VFY3_PLAKH</name>
<evidence type="ECO:0000259" key="1">
    <source>
        <dbReference type="Pfam" id="PF12887"/>
    </source>
</evidence>
<sequence length="471" mass="53592">MAHELDTTPTGYYTNLILHQPDTTPIGYYTNRILHPPDTTPTGYYTNRILHQSDTKTTGYYNNRILQQPDTTTTGYYNNRILQQPDTTTTGYYNNRILQQPDTTTTGYYNNRILQQPYTTTTGYYNNRILQQPDTTPTGYYTNRILHQTDTTPIGYYTNRILRDQPNTNTQRKKEEKKEKWKCWGKCLNDLRKDLEKTWENLKKWLMRWESKEIADLCGGVTWPWTGYTGAAIGVKEMCKGVVEIGYFINGVEIERVGQGFPLDHAARITENMAAEEIFRRCIVGSVALTEIYGDHCGLKVVIEKIENGMNDKLTGTHRVGSMFDKCKGVDLPALMVGKSLLHGRIKEWAAVNRGGKGPARVRSPWTYWKQVCPPVKKEEELAKKEAREKNKEKLTQFMGLNNGNTQNNIGSVSIADVLTGDQFLLKQDKLDAVLQSALKEGDKFDVNSLTQKLTKSTEEKTGKYMGGEGA</sequence>
<protein>
    <submittedName>
        <fullName evidence="2">SICAvar, type I</fullName>
    </submittedName>
</protein>
<proteinExistence type="predicted"/>
<dbReference type="AlphaFoldDB" id="A0A1A7VFY3"/>
<organism evidence="2 3">
    <name type="scientific">Plasmodium knowlesi (strain H)</name>
    <dbReference type="NCBI Taxonomy" id="5851"/>
    <lineage>
        <taxon>Eukaryota</taxon>
        <taxon>Sar</taxon>
        <taxon>Alveolata</taxon>
        <taxon>Apicomplexa</taxon>
        <taxon>Aconoidasida</taxon>
        <taxon>Haemosporida</taxon>
        <taxon>Plasmodiidae</taxon>
        <taxon>Plasmodium</taxon>
        <taxon>Plasmodium (Plasmodium)</taxon>
    </lineage>
</organism>
<dbReference type="EMBL" id="CWHQ02000003">
    <property type="protein sequence ID" value="SBO20855.1"/>
    <property type="molecule type" value="Genomic_DNA"/>
</dbReference>
<evidence type="ECO:0000313" key="2">
    <source>
        <dbReference type="EMBL" id="SBO20855.1"/>
    </source>
</evidence>
<dbReference type="InterPro" id="IPR024290">
    <property type="entry name" value="SICA_extracell_a"/>
</dbReference>
<feature type="domain" description="Schizont-infected cell agglutination extracellular alpha" evidence="1">
    <location>
        <begin position="182"/>
        <end position="349"/>
    </location>
</feature>
<dbReference type="Pfam" id="PF12887">
    <property type="entry name" value="SICA_alpha"/>
    <property type="match status" value="1"/>
</dbReference>